<sequence>MKLTEINLYKVNMKMKNPFTTSFGTEHDRLFLLVEIKNEEGLSGWGECVTSEQPLYIEEFTESSWIMLHKFLIPLILNKEINHPDELQEFFKHYKRNNLAKSALDAAVWDLYAKSKGITLAEALGGDSTTIEVGISLGIEENIDTLLENIKQKTEEGYKRIKIKIKPGKDVEVVKVIREHFPDIPLMVDANSAYTLDDIDTLKQLDQFNLMMIEQPLTAGDLIDHAKLQKELKTPICLDESIHSYDDARKAIELGSGRIINMKIARVGGLTQAKKIHDLCEKAGIPMWCGGMLESGIGRAHNIAITSLANFTLPGDTASSSRYWDKDIIEPEVVAQHGVLHLPTKPGIGYDVNIDEVRKHTIEVKSFN</sequence>
<comment type="caution">
    <text evidence="9">The sequence shown here is derived from an EMBL/GenBank/DDBJ whole genome shotgun (WGS) entry which is preliminary data.</text>
</comment>
<dbReference type="SFLD" id="SFLDG00180">
    <property type="entry name" value="muconate_cycloisomerase"/>
    <property type="match status" value="1"/>
</dbReference>
<dbReference type="InterPro" id="IPR013341">
    <property type="entry name" value="Mandelate_racemase_N_dom"/>
</dbReference>
<name>A0ABV8GYC6_9BACI</name>
<dbReference type="EC" id="4.2.1.113" evidence="6 7"/>
<comment type="catalytic activity">
    <reaction evidence="7">
        <text>(1R,6R)-6-hydroxy-2-succinyl-cyclohexa-2,4-diene-1-carboxylate = 2-succinylbenzoate + H2O</text>
        <dbReference type="Rhea" id="RHEA:10196"/>
        <dbReference type="ChEBI" id="CHEBI:15377"/>
        <dbReference type="ChEBI" id="CHEBI:18325"/>
        <dbReference type="ChEBI" id="CHEBI:58689"/>
        <dbReference type="EC" id="4.2.1.113"/>
    </reaction>
</comment>
<evidence type="ECO:0000256" key="7">
    <source>
        <dbReference type="HAMAP-Rule" id="MF_01933"/>
    </source>
</evidence>
<dbReference type="SMART" id="SM00922">
    <property type="entry name" value="MR_MLE"/>
    <property type="match status" value="1"/>
</dbReference>
<dbReference type="InterPro" id="IPR029017">
    <property type="entry name" value="Enolase-like_N"/>
</dbReference>
<dbReference type="InterPro" id="IPR036849">
    <property type="entry name" value="Enolase-like_C_sf"/>
</dbReference>
<organism evidence="9 10">
    <name type="scientific">Oceanobacillus longus</name>
    <dbReference type="NCBI Taxonomy" id="930120"/>
    <lineage>
        <taxon>Bacteria</taxon>
        <taxon>Bacillati</taxon>
        <taxon>Bacillota</taxon>
        <taxon>Bacilli</taxon>
        <taxon>Bacillales</taxon>
        <taxon>Bacillaceae</taxon>
        <taxon>Oceanobacillus</taxon>
    </lineage>
</organism>
<dbReference type="Gene3D" id="3.20.20.120">
    <property type="entry name" value="Enolase-like C-terminal domain"/>
    <property type="match status" value="1"/>
</dbReference>
<proteinExistence type="inferred from homology"/>
<keyword evidence="3 7" id="KW-0479">Metal-binding</keyword>
<keyword evidence="10" id="KW-1185">Reference proteome</keyword>
<dbReference type="PANTHER" id="PTHR48073">
    <property type="entry name" value="O-SUCCINYLBENZOATE SYNTHASE-RELATED"/>
    <property type="match status" value="1"/>
</dbReference>
<dbReference type="Pfam" id="PF02746">
    <property type="entry name" value="MR_MLE_N"/>
    <property type="match status" value="1"/>
</dbReference>
<comment type="similarity">
    <text evidence="7">Belongs to the mandelate racemase/muconate lactonizing enzyme family. MenC type 2 subfamily.</text>
</comment>
<dbReference type="SFLD" id="SFLDF00009">
    <property type="entry name" value="o-succinylbenzoate_synthase"/>
    <property type="match status" value="1"/>
</dbReference>
<feature type="active site" description="Proton acceptor" evidence="7">
    <location>
        <position position="263"/>
    </location>
</feature>
<comment type="pathway">
    <text evidence="7">Quinol/quinone metabolism; 1,4-dihydroxy-2-naphthoate biosynthesis; 1,4-dihydroxy-2-naphthoate from chorismate: step 4/7.</text>
</comment>
<dbReference type="SFLD" id="SFLDS00001">
    <property type="entry name" value="Enolase"/>
    <property type="match status" value="1"/>
</dbReference>
<feature type="active site" description="Proton donor" evidence="7">
    <location>
        <position position="164"/>
    </location>
</feature>
<dbReference type="Gene3D" id="3.30.390.10">
    <property type="entry name" value="Enolase-like, N-terminal domain"/>
    <property type="match status" value="1"/>
</dbReference>
<evidence type="ECO:0000313" key="10">
    <source>
        <dbReference type="Proteomes" id="UP001595772"/>
    </source>
</evidence>
<dbReference type="PANTHER" id="PTHR48073:SF5">
    <property type="entry name" value="O-SUCCINYLBENZOATE SYNTHASE"/>
    <property type="match status" value="1"/>
</dbReference>
<feature type="binding site" evidence="7">
    <location>
        <position position="214"/>
    </location>
    <ligand>
        <name>Mg(2+)</name>
        <dbReference type="ChEBI" id="CHEBI:18420"/>
    </ligand>
</feature>
<dbReference type="InterPro" id="IPR010197">
    <property type="entry name" value="OSBS/NAAAR"/>
</dbReference>
<feature type="binding site" evidence="7">
    <location>
        <position position="189"/>
    </location>
    <ligand>
        <name>Mg(2+)</name>
        <dbReference type="ChEBI" id="CHEBI:18420"/>
    </ligand>
</feature>
<comment type="function">
    <text evidence="7">Converts 2-succinyl-6-hydroxy-2,4-cyclohexadiene-1-carboxylate (SHCHC) to 2-succinylbenzoate (OSB).</text>
</comment>
<feature type="domain" description="Mandelate racemase/muconate lactonizing enzyme C-terminal" evidence="8">
    <location>
        <begin position="143"/>
        <end position="235"/>
    </location>
</feature>
<keyword evidence="2 7" id="KW-0474">Menaquinone biosynthesis</keyword>
<gene>
    <name evidence="7 9" type="primary">menC</name>
    <name evidence="9" type="ORF">ACFOUV_07035</name>
</gene>
<evidence type="ECO:0000259" key="8">
    <source>
        <dbReference type="SMART" id="SM00922"/>
    </source>
</evidence>
<comment type="cofactor">
    <cofactor evidence="1 7">
        <name>a divalent metal cation</name>
        <dbReference type="ChEBI" id="CHEBI:60240"/>
    </cofactor>
</comment>
<evidence type="ECO:0000256" key="6">
    <source>
        <dbReference type="ARBA" id="ARBA00029491"/>
    </source>
</evidence>
<comment type="pathway">
    <text evidence="7">Quinol/quinone metabolism; menaquinone biosynthesis.</text>
</comment>
<protein>
    <recommendedName>
        <fullName evidence="6 7">o-succinylbenzoate synthase</fullName>
        <shortName evidence="7">OSB synthase</shortName>
        <shortName evidence="7">OSBS</shortName>
        <ecNumber evidence="6 7">4.2.1.113</ecNumber>
    </recommendedName>
    <alternativeName>
        <fullName evidence="7">4-(2'-carboxyphenyl)-4-oxybutyric acid synthase</fullName>
    </alternativeName>
    <alternativeName>
        <fullName evidence="7">o-succinylbenzoic acid synthase</fullName>
    </alternativeName>
</protein>
<keyword evidence="4 7" id="KW-0460">Magnesium</keyword>
<evidence type="ECO:0000256" key="3">
    <source>
        <dbReference type="ARBA" id="ARBA00022723"/>
    </source>
</evidence>
<dbReference type="SUPFAM" id="SSF54826">
    <property type="entry name" value="Enolase N-terminal domain-like"/>
    <property type="match status" value="1"/>
</dbReference>
<dbReference type="Proteomes" id="UP001595772">
    <property type="component" value="Unassembled WGS sequence"/>
</dbReference>
<evidence type="ECO:0000256" key="2">
    <source>
        <dbReference type="ARBA" id="ARBA00022428"/>
    </source>
</evidence>
<dbReference type="CDD" id="cd03317">
    <property type="entry name" value="NAAAR"/>
    <property type="match status" value="1"/>
</dbReference>
<accession>A0ABV8GYC6</accession>
<reference evidence="10" key="1">
    <citation type="journal article" date="2019" name="Int. J. Syst. Evol. Microbiol.">
        <title>The Global Catalogue of Microorganisms (GCM) 10K type strain sequencing project: providing services to taxonomists for standard genome sequencing and annotation.</title>
        <authorList>
            <consortium name="The Broad Institute Genomics Platform"/>
            <consortium name="The Broad Institute Genome Sequencing Center for Infectious Disease"/>
            <person name="Wu L."/>
            <person name="Ma J."/>
        </authorList>
    </citation>
    <scope>NUCLEOTIDE SEQUENCE [LARGE SCALE GENOMIC DNA]</scope>
    <source>
        <strain evidence="10">IBRC-M 10703</strain>
    </source>
</reference>
<dbReference type="SUPFAM" id="SSF51604">
    <property type="entry name" value="Enolase C-terminal domain-like"/>
    <property type="match status" value="1"/>
</dbReference>
<evidence type="ECO:0000313" key="9">
    <source>
        <dbReference type="EMBL" id="MFC4023575.1"/>
    </source>
</evidence>
<dbReference type="InterPro" id="IPR029065">
    <property type="entry name" value="Enolase_C-like"/>
</dbReference>
<evidence type="ECO:0000256" key="4">
    <source>
        <dbReference type="ARBA" id="ARBA00022842"/>
    </source>
</evidence>
<dbReference type="RefSeq" id="WP_379496077.1">
    <property type="nucleotide sequence ID" value="NZ_JBHSAO010000004.1"/>
</dbReference>
<feature type="binding site" evidence="7">
    <location>
        <position position="239"/>
    </location>
    <ligand>
        <name>Mg(2+)</name>
        <dbReference type="ChEBI" id="CHEBI:18420"/>
    </ligand>
</feature>
<dbReference type="NCBIfam" id="TIGR01928">
    <property type="entry name" value="menC_lowGC_arch"/>
    <property type="match status" value="1"/>
</dbReference>
<dbReference type="InterPro" id="IPR047585">
    <property type="entry name" value="MenC"/>
</dbReference>
<dbReference type="EMBL" id="JBHSAO010000004">
    <property type="protein sequence ID" value="MFC4023575.1"/>
    <property type="molecule type" value="Genomic_DNA"/>
</dbReference>
<dbReference type="InterPro" id="IPR013342">
    <property type="entry name" value="Mandelate_racemase_C"/>
</dbReference>
<dbReference type="HAMAP" id="MF_01933">
    <property type="entry name" value="MenC_2"/>
    <property type="match status" value="1"/>
</dbReference>
<keyword evidence="5 7" id="KW-0456">Lyase</keyword>
<evidence type="ECO:0000256" key="1">
    <source>
        <dbReference type="ARBA" id="ARBA00001968"/>
    </source>
</evidence>
<evidence type="ECO:0000256" key="5">
    <source>
        <dbReference type="ARBA" id="ARBA00023239"/>
    </source>
</evidence>
<dbReference type="GO" id="GO:0043748">
    <property type="term" value="F:O-succinylbenzoate synthase activity"/>
    <property type="evidence" value="ECO:0007669"/>
    <property type="project" value="UniProtKB-EC"/>
</dbReference>
<dbReference type="Pfam" id="PF13378">
    <property type="entry name" value="MR_MLE_C"/>
    <property type="match status" value="1"/>
</dbReference>